<feature type="transmembrane region" description="Helical" evidence="1">
    <location>
        <begin position="168"/>
        <end position="187"/>
    </location>
</feature>
<keyword evidence="3" id="KW-1185">Reference proteome</keyword>
<dbReference type="PANTHER" id="PTHR43044">
    <property type="match status" value="1"/>
</dbReference>
<feature type="transmembrane region" description="Helical" evidence="1">
    <location>
        <begin position="388"/>
        <end position="411"/>
    </location>
</feature>
<organism evidence="2 3">
    <name type="scientific">Algoriphagus oliviformis</name>
    <dbReference type="NCBI Taxonomy" id="2811231"/>
    <lineage>
        <taxon>Bacteria</taxon>
        <taxon>Pseudomonadati</taxon>
        <taxon>Bacteroidota</taxon>
        <taxon>Cytophagia</taxon>
        <taxon>Cytophagales</taxon>
        <taxon>Cyclobacteriaceae</taxon>
        <taxon>Algoriphagus</taxon>
    </lineage>
</organism>
<keyword evidence="1" id="KW-0472">Membrane</keyword>
<feature type="transmembrane region" description="Helical" evidence="1">
    <location>
        <begin position="24"/>
        <end position="47"/>
    </location>
</feature>
<feature type="transmembrane region" description="Helical" evidence="1">
    <location>
        <begin position="103"/>
        <end position="127"/>
    </location>
</feature>
<evidence type="ECO:0000313" key="2">
    <source>
        <dbReference type="EMBL" id="MBN7812271.1"/>
    </source>
</evidence>
<feature type="transmembrane region" description="Helical" evidence="1">
    <location>
        <begin position="244"/>
        <end position="267"/>
    </location>
</feature>
<feature type="transmembrane region" description="Helical" evidence="1">
    <location>
        <begin position="67"/>
        <end position="91"/>
    </location>
</feature>
<evidence type="ECO:0000256" key="1">
    <source>
        <dbReference type="SAM" id="Phobius"/>
    </source>
</evidence>
<reference evidence="2 3" key="1">
    <citation type="submission" date="2021-03" db="EMBL/GenBank/DDBJ databases">
        <title>novel species isolated from a fishpond in China.</title>
        <authorList>
            <person name="Lu H."/>
            <person name="Cai Z."/>
        </authorList>
    </citation>
    <scope>NUCLEOTIDE SEQUENCE [LARGE SCALE GENOMIC DNA]</scope>
    <source>
        <strain evidence="2 3">H41</strain>
    </source>
</reference>
<evidence type="ECO:0000313" key="3">
    <source>
        <dbReference type="Proteomes" id="UP000664317"/>
    </source>
</evidence>
<dbReference type="RefSeq" id="WP_206579042.1">
    <property type="nucleotide sequence ID" value="NZ_JAFKCT010000006.1"/>
</dbReference>
<name>A0ABS3C5B5_9BACT</name>
<feature type="transmembrane region" description="Helical" evidence="1">
    <location>
        <begin position="287"/>
        <end position="309"/>
    </location>
</feature>
<feature type="transmembrane region" description="Helical" evidence="1">
    <location>
        <begin position="214"/>
        <end position="232"/>
    </location>
</feature>
<keyword evidence="1" id="KW-0812">Transmembrane</keyword>
<dbReference type="EMBL" id="JAFKCT010000006">
    <property type="protein sequence ID" value="MBN7812271.1"/>
    <property type="molecule type" value="Genomic_DNA"/>
</dbReference>
<protein>
    <submittedName>
        <fullName evidence="2">Quinol:cytochrome C oxidoreductase</fullName>
    </submittedName>
</protein>
<feature type="transmembrane region" description="Helical" evidence="1">
    <location>
        <begin position="329"/>
        <end position="347"/>
    </location>
</feature>
<comment type="caution">
    <text evidence="2">The sequence shown here is derived from an EMBL/GenBank/DDBJ whole genome shotgun (WGS) entry which is preliminary data.</text>
</comment>
<accession>A0ABS3C5B5</accession>
<dbReference type="Proteomes" id="UP000664317">
    <property type="component" value="Unassembled WGS sequence"/>
</dbReference>
<sequence>MAHHGEQHYNLEQRFDFTAATKKSIMTVLVIGAIILGIGIILGMTGVGHHEEAGEAGGHAFHWYERLFANLWINNVFFTGIALVGVFFFAIQFAAQAGWSTPLLRIMLSMGSWLPIAGILMIASFFLTGHSLFHWWHAELFDPASPEYDSIIDGKGAFFFWPLAKGSFPVFYIARMVIFFGFWVFFINKFKQISAQEDQLGGTSHWFKMRSWSAYFLVFFAVSSSISAWDWVMSIDTHWFSTLFGWYVFASWLVTAVSVITLITIFLKGRGYLEMVNQNHIHDLGKFVFGFSIFWTYLWFSQFLLIYYANIPEESVYFVERLTSDVYGPFIFVNLGLNFFLPFLVLMTRDAKRHGIFLKVVCSILVVGHWVDFFLMVQPGTLGHNGGIGFMEVGMFLVFGSAAALVVLGALSKTNLIAKNHPMLEESYHHHI</sequence>
<feature type="transmembrane region" description="Helical" evidence="1">
    <location>
        <begin position="356"/>
        <end position="376"/>
    </location>
</feature>
<proteinExistence type="predicted"/>
<dbReference type="PANTHER" id="PTHR43044:SF1">
    <property type="entry name" value="QUINOL:CYTOCHROME C OXIDOREDUCTASE QUINONE-BINDING SUBUNIT 2"/>
    <property type="match status" value="1"/>
</dbReference>
<gene>
    <name evidence="2" type="ORF">J0A68_15055</name>
</gene>
<keyword evidence="1" id="KW-1133">Transmembrane helix</keyword>